<organism evidence="1 2">
    <name type="scientific">Cichorium intybus</name>
    <name type="common">Chicory</name>
    <dbReference type="NCBI Taxonomy" id="13427"/>
    <lineage>
        <taxon>Eukaryota</taxon>
        <taxon>Viridiplantae</taxon>
        <taxon>Streptophyta</taxon>
        <taxon>Embryophyta</taxon>
        <taxon>Tracheophyta</taxon>
        <taxon>Spermatophyta</taxon>
        <taxon>Magnoliopsida</taxon>
        <taxon>eudicotyledons</taxon>
        <taxon>Gunneridae</taxon>
        <taxon>Pentapetalae</taxon>
        <taxon>asterids</taxon>
        <taxon>campanulids</taxon>
        <taxon>Asterales</taxon>
        <taxon>Asteraceae</taxon>
        <taxon>Cichorioideae</taxon>
        <taxon>Cichorieae</taxon>
        <taxon>Cichoriinae</taxon>
        <taxon>Cichorium</taxon>
    </lineage>
</organism>
<reference evidence="2" key="1">
    <citation type="journal article" date="2022" name="Mol. Ecol. Resour.">
        <title>The genomes of chicory, endive, great burdock and yacon provide insights into Asteraceae palaeo-polyploidization history and plant inulin production.</title>
        <authorList>
            <person name="Fan W."/>
            <person name="Wang S."/>
            <person name="Wang H."/>
            <person name="Wang A."/>
            <person name="Jiang F."/>
            <person name="Liu H."/>
            <person name="Zhao H."/>
            <person name="Xu D."/>
            <person name="Zhang Y."/>
        </authorList>
    </citation>
    <scope>NUCLEOTIDE SEQUENCE [LARGE SCALE GENOMIC DNA]</scope>
    <source>
        <strain evidence="2">cv. Punajuju</strain>
    </source>
</reference>
<gene>
    <name evidence="1" type="ORF">L2E82_08987</name>
</gene>
<comment type="caution">
    <text evidence="1">The sequence shown here is derived from an EMBL/GenBank/DDBJ whole genome shotgun (WGS) entry which is preliminary data.</text>
</comment>
<name>A0ACB9G8D6_CICIN</name>
<protein>
    <submittedName>
        <fullName evidence="1">Uncharacterized protein</fullName>
    </submittedName>
</protein>
<dbReference type="EMBL" id="CM042010">
    <property type="protein sequence ID" value="KAI3779315.1"/>
    <property type="molecule type" value="Genomic_DNA"/>
</dbReference>
<evidence type="ECO:0000313" key="1">
    <source>
        <dbReference type="EMBL" id="KAI3779315.1"/>
    </source>
</evidence>
<keyword evidence="2" id="KW-1185">Reference proteome</keyword>
<proteinExistence type="predicted"/>
<dbReference type="Proteomes" id="UP001055811">
    <property type="component" value="Linkage Group LG02"/>
</dbReference>
<sequence>MFWMIKGLLSADLTGSFPAPICFVNLPLFTSTLLVLCYDIILSRPYYISPRVHPTNYEHARSIYTHNLERIQHTPKENKRSNPFSF</sequence>
<reference evidence="1 2" key="2">
    <citation type="journal article" date="2022" name="Mol. Ecol. Resour.">
        <title>The genomes of chicory, endive, great burdock and yacon provide insights into Asteraceae paleo-polyploidization history and plant inulin production.</title>
        <authorList>
            <person name="Fan W."/>
            <person name="Wang S."/>
            <person name="Wang H."/>
            <person name="Wang A."/>
            <person name="Jiang F."/>
            <person name="Liu H."/>
            <person name="Zhao H."/>
            <person name="Xu D."/>
            <person name="Zhang Y."/>
        </authorList>
    </citation>
    <scope>NUCLEOTIDE SEQUENCE [LARGE SCALE GENOMIC DNA]</scope>
    <source>
        <strain evidence="2">cv. Punajuju</strain>
        <tissue evidence="1">Leaves</tissue>
    </source>
</reference>
<evidence type="ECO:0000313" key="2">
    <source>
        <dbReference type="Proteomes" id="UP001055811"/>
    </source>
</evidence>
<accession>A0ACB9G8D6</accession>